<dbReference type="InterPro" id="IPR016181">
    <property type="entry name" value="Acyl_CoA_acyltransferase"/>
</dbReference>
<dbReference type="EC" id="2.3.1.-" evidence="2"/>
<protein>
    <submittedName>
        <fullName evidence="2">GNAT family N-acetyltransferase</fullName>
        <ecNumber evidence="2">2.3.1.-</ecNumber>
    </submittedName>
</protein>
<dbReference type="Gene3D" id="3.40.630.30">
    <property type="match status" value="1"/>
</dbReference>
<keyword evidence="2" id="KW-0012">Acyltransferase</keyword>
<dbReference type="GO" id="GO:0016747">
    <property type="term" value="F:acyltransferase activity, transferring groups other than amino-acyl groups"/>
    <property type="evidence" value="ECO:0007669"/>
    <property type="project" value="InterPro"/>
</dbReference>
<dbReference type="Pfam" id="PF00583">
    <property type="entry name" value="Acetyltransf_1"/>
    <property type="match status" value="1"/>
</dbReference>
<comment type="caution">
    <text evidence="2">The sequence shown here is derived from an EMBL/GenBank/DDBJ whole genome shotgun (WGS) entry which is preliminary data.</text>
</comment>
<dbReference type="AlphaFoldDB" id="A0A941HSY1"/>
<dbReference type="PANTHER" id="PTHR43415:SF3">
    <property type="entry name" value="GNAT-FAMILY ACETYLTRANSFERASE"/>
    <property type="match status" value="1"/>
</dbReference>
<evidence type="ECO:0000259" key="1">
    <source>
        <dbReference type="PROSITE" id="PS51186"/>
    </source>
</evidence>
<keyword evidence="3" id="KW-1185">Reference proteome</keyword>
<evidence type="ECO:0000313" key="2">
    <source>
        <dbReference type="EMBL" id="MBR7554231.1"/>
    </source>
</evidence>
<dbReference type="CDD" id="cd04301">
    <property type="entry name" value="NAT_SF"/>
    <property type="match status" value="1"/>
</dbReference>
<dbReference type="PIRSF" id="PIRSF037663">
    <property type="entry name" value="Acetyltransf_GNAT_prd"/>
    <property type="match status" value="1"/>
</dbReference>
<dbReference type="InterPro" id="IPR000182">
    <property type="entry name" value="GNAT_dom"/>
</dbReference>
<organism evidence="2 3">
    <name type="scientific">Allobacillus saliphilus</name>
    <dbReference type="NCBI Taxonomy" id="2912308"/>
    <lineage>
        <taxon>Bacteria</taxon>
        <taxon>Bacillati</taxon>
        <taxon>Bacillota</taxon>
        <taxon>Bacilli</taxon>
        <taxon>Bacillales</taxon>
        <taxon>Bacillaceae</taxon>
        <taxon>Allobacillus</taxon>
    </lineage>
</organism>
<dbReference type="PROSITE" id="PS51186">
    <property type="entry name" value="GNAT"/>
    <property type="match status" value="1"/>
</dbReference>
<sequence length="163" mass="18988">MDVREVQKNDAEALIHLIKAVEDHSRYMLLEPGERKVSIDQQRNMIRQLDDHSTILVAEKEQDLLRNLMVFGGKAKRNKHSAYIVIGIHSNHRGLGIGRLLFKEMEDWARDRDIHRLELTVVKENIASVSLYKKMGFEIEGTKRNSLLINGRYVDAYYMSRLI</sequence>
<dbReference type="SUPFAM" id="SSF55729">
    <property type="entry name" value="Acyl-CoA N-acyltransferases (Nat)"/>
    <property type="match status" value="1"/>
</dbReference>
<gene>
    <name evidence="2" type="ORF">KC820_08695</name>
</gene>
<proteinExistence type="predicted"/>
<accession>A0A941HSY1</accession>
<dbReference type="RefSeq" id="WP_212370299.1">
    <property type="nucleotide sequence ID" value="NZ_JAGSIE010000025.1"/>
</dbReference>
<dbReference type="Proteomes" id="UP000675431">
    <property type="component" value="Unassembled WGS sequence"/>
</dbReference>
<dbReference type="InterPro" id="IPR017255">
    <property type="entry name" value="AcTrfase_GNAT_prd"/>
</dbReference>
<feature type="domain" description="N-acetyltransferase" evidence="1">
    <location>
        <begin position="1"/>
        <end position="163"/>
    </location>
</feature>
<name>A0A941HSY1_9BACI</name>
<dbReference type="PANTHER" id="PTHR43415">
    <property type="entry name" value="SPERMIDINE N(1)-ACETYLTRANSFERASE"/>
    <property type="match status" value="1"/>
</dbReference>
<evidence type="ECO:0000313" key="3">
    <source>
        <dbReference type="Proteomes" id="UP000675431"/>
    </source>
</evidence>
<keyword evidence="2" id="KW-0808">Transferase</keyword>
<dbReference type="EMBL" id="JAGSIE010000025">
    <property type="protein sequence ID" value="MBR7554231.1"/>
    <property type="molecule type" value="Genomic_DNA"/>
</dbReference>
<reference evidence="2 3" key="1">
    <citation type="submission" date="2021-04" db="EMBL/GenBank/DDBJ databases">
        <title>Allobacillus sp. nov. SKP8-2 isolated from shrimp paste.</title>
        <authorList>
            <person name="Tanasupawat S."/>
            <person name="Yiamsombat S."/>
            <person name="Kanchanasin P."/>
            <person name="Kuncharoen N."/>
        </authorList>
    </citation>
    <scope>NUCLEOTIDE SEQUENCE [LARGE SCALE GENOMIC DNA]</scope>
    <source>
        <strain evidence="2 3">SKP8-2</strain>
    </source>
</reference>